<feature type="region of interest" description="Disordered" evidence="1">
    <location>
        <begin position="94"/>
        <end position="119"/>
    </location>
</feature>
<sequence>MKADGPRRPYARSFRRGMRLGGMSAVFAAVGMLVAGHATADTFVPLPDGHEVAPEATIRRTAEHAVVSPSMAANGAGRVVWVSGTVTADVVQTPSVERPGPYSTPENWPGTNNSSTHGTSQVSTGYIVGCQVSIGDSAISAGLSGNVSTNGAGLSGSAGLKIGPGEVEFVRVGFKDILRPGVYSLGYRDFEIEIQGCGGYAQARAYTVVEIIGEHYSKTTLYGAPFSIG</sequence>
<dbReference type="RefSeq" id="WP_357985516.1">
    <property type="nucleotide sequence ID" value="NZ_JBFAIH010000022.1"/>
</dbReference>
<proteinExistence type="predicted"/>
<organism evidence="3 4">
    <name type="scientific">Nocardia fusca</name>
    <dbReference type="NCBI Taxonomy" id="941183"/>
    <lineage>
        <taxon>Bacteria</taxon>
        <taxon>Bacillati</taxon>
        <taxon>Actinomycetota</taxon>
        <taxon>Actinomycetes</taxon>
        <taxon>Mycobacteriales</taxon>
        <taxon>Nocardiaceae</taxon>
        <taxon>Nocardia</taxon>
    </lineage>
</organism>
<protein>
    <submittedName>
        <fullName evidence="3">MspA family porin</fullName>
    </submittedName>
</protein>
<dbReference type="Pfam" id="PF09203">
    <property type="entry name" value="MspA"/>
    <property type="match status" value="1"/>
</dbReference>
<name>A0ABV3FGL8_9NOCA</name>
<dbReference type="Proteomes" id="UP001551658">
    <property type="component" value="Unassembled WGS sequence"/>
</dbReference>
<evidence type="ECO:0000256" key="2">
    <source>
        <dbReference type="SAM" id="SignalP"/>
    </source>
</evidence>
<evidence type="ECO:0000313" key="3">
    <source>
        <dbReference type="EMBL" id="MEV0366849.1"/>
    </source>
</evidence>
<evidence type="ECO:0000256" key="1">
    <source>
        <dbReference type="SAM" id="MobiDB-lite"/>
    </source>
</evidence>
<reference evidence="3 4" key="1">
    <citation type="submission" date="2024-06" db="EMBL/GenBank/DDBJ databases">
        <title>The Natural Products Discovery Center: Release of the First 8490 Sequenced Strains for Exploring Actinobacteria Biosynthetic Diversity.</title>
        <authorList>
            <person name="Kalkreuter E."/>
            <person name="Kautsar S.A."/>
            <person name="Yang D."/>
            <person name="Bader C.D."/>
            <person name="Teijaro C.N."/>
            <person name="Fluegel L."/>
            <person name="Davis C.M."/>
            <person name="Simpson J.R."/>
            <person name="Lauterbach L."/>
            <person name="Steele A.D."/>
            <person name="Gui C."/>
            <person name="Meng S."/>
            <person name="Li G."/>
            <person name="Viehrig K."/>
            <person name="Ye F."/>
            <person name="Su P."/>
            <person name="Kiefer A.F."/>
            <person name="Nichols A."/>
            <person name="Cepeda A.J."/>
            <person name="Yan W."/>
            <person name="Fan B."/>
            <person name="Jiang Y."/>
            <person name="Adhikari A."/>
            <person name="Zheng C.-J."/>
            <person name="Schuster L."/>
            <person name="Cowan T.M."/>
            <person name="Smanski M.J."/>
            <person name="Chevrette M.G."/>
            <person name="De Carvalho L.P.S."/>
            <person name="Shen B."/>
        </authorList>
    </citation>
    <scope>NUCLEOTIDE SEQUENCE [LARGE SCALE GENOMIC DNA]</scope>
    <source>
        <strain evidence="3 4">NPDC050671</strain>
    </source>
</reference>
<feature type="chain" id="PRO_5047183309" evidence="2">
    <location>
        <begin position="41"/>
        <end position="229"/>
    </location>
</feature>
<dbReference type="InterPro" id="IPR015286">
    <property type="entry name" value="Porin_fam_mycobact-type"/>
</dbReference>
<accession>A0ABV3FGL8</accession>
<evidence type="ECO:0000313" key="4">
    <source>
        <dbReference type="Proteomes" id="UP001551658"/>
    </source>
</evidence>
<gene>
    <name evidence="3" type="ORF">AB0H72_29565</name>
</gene>
<comment type="caution">
    <text evidence="3">The sequence shown here is derived from an EMBL/GenBank/DDBJ whole genome shotgun (WGS) entry which is preliminary data.</text>
</comment>
<keyword evidence="2" id="KW-0732">Signal</keyword>
<feature type="compositionally biased region" description="Polar residues" evidence="1">
    <location>
        <begin position="104"/>
        <end position="119"/>
    </location>
</feature>
<feature type="signal peptide" evidence="2">
    <location>
        <begin position="1"/>
        <end position="40"/>
    </location>
</feature>
<dbReference type="EMBL" id="JBFAIH010000022">
    <property type="protein sequence ID" value="MEV0366849.1"/>
    <property type="molecule type" value="Genomic_DNA"/>
</dbReference>
<keyword evidence="4" id="KW-1185">Reference proteome</keyword>